<protein>
    <submittedName>
        <fullName evidence="1">U3 small nucleolar ribonucleoprotein imp3</fullName>
    </submittedName>
</protein>
<keyword evidence="2" id="KW-1185">Reference proteome</keyword>
<sequence>MTRKLKHHEQKLLKKVDFLQWKSTNNVREIEVVRRYLIQNREDYTKYNKLCGQIHKVANKIALLHDRDPFRREKEVALLNKIYDMGLIASKSSFSEIDKLNVSSFCRRRLPIVMCRLKMAENAKEAVQLIEQGHVRVGPDCVTDPAFLVTRTMEDFVTWVDTSKIKRKIMKYNDKLDDYDLL</sequence>
<organism evidence="1 2">
    <name type="scientific">Entomophthora muscae</name>
    <dbReference type="NCBI Taxonomy" id="34485"/>
    <lineage>
        <taxon>Eukaryota</taxon>
        <taxon>Fungi</taxon>
        <taxon>Fungi incertae sedis</taxon>
        <taxon>Zoopagomycota</taxon>
        <taxon>Entomophthoromycotina</taxon>
        <taxon>Entomophthoromycetes</taxon>
        <taxon>Entomophthorales</taxon>
        <taxon>Entomophthoraceae</taxon>
        <taxon>Entomophthora</taxon>
    </lineage>
</organism>
<evidence type="ECO:0000313" key="2">
    <source>
        <dbReference type="Proteomes" id="UP001165960"/>
    </source>
</evidence>
<reference evidence="1" key="1">
    <citation type="submission" date="2022-04" db="EMBL/GenBank/DDBJ databases">
        <title>Genome of the entomopathogenic fungus Entomophthora muscae.</title>
        <authorList>
            <person name="Elya C."/>
            <person name="Lovett B.R."/>
            <person name="Lee E."/>
            <person name="Macias A.M."/>
            <person name="Hajek A.E."/>
            <person name="De Bivort B.L."/>
            <person name="Kasson M.T."/>
            <person name="De Fine Licht H.H."/>
            <person name="Stajich J.E."/>
        </authorList>
    </citation>
    <scope>NUCLEOTIDE SEQUENCE</scope>
    <source>
        <strain evidence="1">Berkeley</strain>
    </source>
</reference>
<proteinExistence type="predicted"/>
<dbReference type="Proteomes" id="UP001165960">
    <property type="component" value="Unassembled WGS sequence"/>
</dbReference>
<name>A0ACC2UQU5_9FUNG</name>
<dbReference type="EMBL" id="QTSX02000075">
    <property type="protein sequence ID" value="KAJ9088966.1"/>
    <property type="molecule type" value="Genomic_DNA"/>
</dbReference>
<gene>
    <name evidence="1" type="primary">imp3_1</name>
    <name evidence="1" type="ORF">DSO57_1017746</name>
</gene>
<comment type="caution">
    <text evidence="1">The sequence shown here is derived from an EMBL/GenBank/DDBJ whole genome shotgun (WGS) entry which is preliminary data.</text>
</comment>
<accession>A0ACC2UQU5</accession>
<keyword evidence="1" id="KW-0687">Ribonucleoprotein</keyword>
<evidence type="ECO:0000313" key="1">
    <source>
        <dbReference type="EMBL" id="KAJ9088966.1"/>
    </source>
</evidence>